<dbReference type="OrthoDB" id="9836085at2759"/>
<dbReference type="PANTHER" id="PTHR15011">
    <property type="entry name" value="APOLIPOPROTEIN F"/>
    <property type="match status" value="1"/>
</dbReference>
<proteinExistence type="predicted"/>
<dbReference type="GO" id="GO:0005615">
    <property type="term" value="C:extracellular space"/>
    <property type="evidence" value="ECO:0007669"/>
    <property type="project" value="TreeGrafter"/>
</dbReference>
<evidence type="ECO:0008006" key="5">
    <source>
        <dbReference type="Google" id="ProtNLM"/>
    </source>
</evidence>
<feature type="signal peptide" evidence="2">
    <location>
        <begin position="1"/>
        <end position="17"/>
    </location>
</feature>
<dbReference type="PANTHER" id="PTHR15011:SF1">
    <property type="entry name" value="APOLIPOPROTEIN N"/>
    <property type="match status" value="1"/>
</dbReference>
<reference evidence="3 4" key="1">
    <citation type="journal article" date="2019" name="PLoS ONE">
        <title>Genomic analyses reveal an absence of contemporary introgressive admixture between fin whales and blue whales, despite known hybrids.</title>
        <authorList>
            <person name="Westbury M.V."/>
            <person name="Petersen B."/>
            <person name="Lorenzen E.D."/>
        </authorList>
    </citation>
    <scope>NUCLEOTIDE SEQUENCE [LARGE SCALE GENOMIC DNA]</scope>
    <source>
        <strain evidence="3">FinWhale-01</strain>
    </source>
</reference>
<dbReference type="InterPro" id="IPR026114">
    <property type="entry name" value="APOF"/>
</dbReference>
<feature type="compositionally biased region" description="Polar residues" evidence="1">
    <location>
        <begin position="448"/>
        <end position="460"/>
    </location>
</feature>
<dbReference type="Proteomes" id="UP000437017">
    <property type="component" value="Unassembled WGS sequence"/>
</dbReference>
<name>A0A643CB03_BALPH</name>
<comment type="caution">
    <text evidence="3">The sequence shown here is derived from an EMBL/GenBank/DDBJ whole genome shotgun (WGS) entry which is preliminary data.</text>
</comment>
<feature type="chain" id="PRO_5024949865" description="Apolipoprotein F" evidence="2">
    <location>
        <begin position="18"/>
        <end position="467"/>
    </location>
</feature>
<evidence type="ECO:0000256" key="2">
    <source>
        <dbReference type="SAM" id="SignalP"/>
    </source>
</evidence>
<keyword evidence="4" id="KW-1185">Reference proteome</keyword>
<evidence type="ECO:0000256" key="1">
    <source>
        <dbReference type="SAM" id="MobiDB-lite"/>
    </source>
</evidence>
<feature type="compositionally biased region" description="Basic and acidic residues" evidence="1">
    <location>
        <begin position="431"/>
        <end position="443"/>
    </location>
</feature>
<dbReference type="GO" id="GO:0008203">
    <property type="term" value="P:cholesterol metabolic process"/>
    <property type="evidence" value="ECO:0007669"/>
    <property type="project" value="TreeGrafter"/>
</dbReference>
<feature type="region of interest" description="Disordered" evidence="1">
    <location>
        <begin position="431"/>
        <end position="467"/>
    </location>
</feature>
<keyword evidence="2" id="KW-0732">Signal</keyword>
<accession>A0A643CB03</accession>
<dbReference type="AlphaFoldDB" id="A0A643CB03"/>
<organism evidence="3 4">
    <name type="scientific">Balaenoptera physalus</name>
    <name type="common">Fin whale</name>
    <name type="synonym">Balaena physalus</name>
    <dbReference type="NCBI Taxonomy" id="9770"/>
    <lineage>
        <taxon>Eukaryota</taxon>
        <taxon>Metazoa</taxon>
        <taxon>Chordata</taxon>
        <taxon>Craniata</taxon>
        <taxon>Vertebrata</taxon>
        <taxon>Euteleostomi</taxon>
        <taxon>Mammalia</taxon>
        <taxon>Eutheria</taxon>
        <taxon>Laurasiatheria</taxon>
        <taxon>Artiodactyla</taxon>
        <taxon>Whippomorpha</taxon>
        <taxon>Cetacea</taxon>
        <taxon>Mysticeti</taxon>
        <taxon>Balaenopteridae</taxon>
        <taxon>Balaenoptera</taxon>
    </lineage>
</organism>
<sequence>EQAVLLLCCVLLSQVAAFPRNAQEGALNFQPSFTETGHPLNVLSNQIPLPDPQTCQDLLHTVPSLAPLSEYLSNLALEVALEEVGCTTEAHILQLQPVKMGGKDTHETLIRESKKHNKEEGTGNAKVILKDLGGSLGELRWVQRSVTLPEARGQEHKWVLYETAQLIVEFAEKLPSTELVTELKTSAISVTQKCTDKSREHLEAVGKRLMESPEIKDFTMPMEDQIYFVKHSTTILTTAYKDCAQQCLLLYPVVVTSCGAQKKTLVPFSSSQGIQPSTAGSWFCQTLLPKSLAGLTHFVLYQGCPWSRLIMRLIARSCSFIFIAWRMCHMDSCTGRGLPGSALPQLLGRVQPDPGKENNVNMSKSSICTTWSSCCQEWESTTKSGIALYSAAQNYNRPKDLRMIMARLSGDPGAIAKSGVQQLNQYYHEKEANTPLSETKEEGLEGTTDVNHPGVTNNNHGLGRQDT</sequence>
<gene>
    <name evidence="3" type="ORF">E2I00_005375</name>
</gene>
<evidence type="ECO:0000313" key="3">
    <source>
        <dbReference type="EMBL" id="KAB0397320.1"/>
    </source>
</evidence>
<dbReference type="EMBL" id="SGJD01002012">
    <property type="protein sequence ID" value="KAB0397320.1"/>
    <property type="molecule type" value="Genomic_DNA"/>
</dbReference>
<protein>
    <recommendedName>
        <fullName evidence="5">Apolipoprotein F</fullName>
    </recommendedName>
</protein>
<dbReference type="Pfam" id="PF15148">
    <property type="entry name" value="Apolipo_F"/>
    <property type="match status" value="1"/>
</dbReference>
<evidence type="ECO:0000313" key="4">
    <source>
        <dbReference type="Proteomes" id="UP000437017"/>
    </source>
</evidence>
<feature type="non-terminal residue" evidence="3">
    <location>
        <position position="1"/>
    </location>
</feature>